<evidence type="ECO:0000256" key="1">
    <source>
        <dbReference type="SAM" id="SignalP"/>
    </source>
</evidence>
<dbReference type="Pfam" id="PF06739">
    <property type="entry name" value="SBBP"/>
    <property type="match status" value="5"/>
</dbReference>
<dbReference type="PANTHER" id="PTHR35580:SF1">
    <property type="entry name" value="PHYTASE-LIKE DOMAIN-CONTAINING PROTEIN"/>
    <property type="match status" value="1"/>
</dbReference>
<dbReference type="EMBL" id="JAQNDO010000001">
    <property type="protein sequence ID" value="MDC0746531.1"/>
    <property type="molecule type" value="Genomic_DNA"/>
</dbReference>
<reference evidence="2 3" key="1">
    <citation type="submission" date="2022-11" db="EMBL/GenBank/DDBJ databases">
        <title>Minimal conservation of predation-associated metabolite biosynthetic gene clusters underscores biosynthetic potential of Myxococcota including descriptions for ten novel species: Archangium lansinium sp. nov., Myxococcus landrumus sp. nov., Nannocystis bai.</title>
        <authorList>
            <person name="Ahearne A."/>
            <person name="Stevens C."/>
            <person name="Dowd S."/>
        </authorList>
    </citation>
    <scope>NUCLEOTIDE SEQUENCE [LARGE SCALE GENOMIC DNA]</scope>
    <source>
        <strain evidence="2 3">RJM3</strain>
    </source>
</reference>
<evidence type="ECO:0000313" key="3">
    <source>
        <dbReference type="Proteomes" id="UP001221411"/>
    </source>
</evidence>
<organism evidence="2 3">
    <name type="scientific">Polyangium mundeleinium</name>
    <dbReference type="NCBI Taxonomy" id="2995306"/>
    <lineage>
        <taxon>Bacteria</taxon>
        <taxon>Pseudomonadati</taxon>
        <taxon>Myxococcota</taxon>
        <taxon>Polyangia</taxon>
        <taxon>Polyangiales</taxon>
        <taxon>Polyangiaceae</taxon>
        <taxon>Polyangium</taxon>
    </lineage>
</organism>
<dbReference type="Gene3D" id="2.40.10.500">
    <property type="match status" value="1"/>
</dbReference>
<keyword evidence="3" id="KW-1185">Reference proteome</keyword>
<dbReference type="InterPro" id="IPR011042">
    <property type="entry name" value="6-blade_b-propeller_TolB-like"/>
</dbReference>
<dbReference type="Gene3D" id="2.120.10.30">
    <property type="entry name" value="TolB, C-terminal domain"/>
    <property type="match status" value="1"/>
</dbReference>
<dbReference type="InterPro" id="IPR010620">
    <property type="entry name" value="SBBP_repeat"/>
</dbReference>
<gene>
    <name evidence="2" type="ORF">POL67_34710</name>
</gene>
<keyword evidence="1" id="KW-0732">Signal</keyword>
<comment type="caution">
    <text evidence="2">The sequence shown here is derived from an EMBL/GenBank/DDBJ whole genome shotgun (WGS) entry which is preliminary data.</text>
</comment>
<sequence length="495" mass="50528">MFSSSIRTTSLLTAIFGILLGASGCLATDGEMEVGLENESAQGDEGGDSPMEEIGTATQALTSLSFSTFFGDAGLDFASAPRVDGAGNMYVARTYLSATTGHDMAIYKFSPTGALLWAVTIGGSSSDTVSAMTVDSAGYVYVVGSSVSYSNNSHSKVLVAKLNPSGTALSYYGVFGGTGGETPSGIAVDGAGNAYITGTTLSTDFPTTTGAYQRTHRGGRDGFVAKLNASGSTLLYSTYIGGSQEDEPLDIAVDAYGYAYIAGRTTLMGTSYEYPTTPGAFQQNVGVTGQFGFVTELNPSGTGLYYSTLLGGNWNTQIRGIAVNSSYNAYVVGDTGASNFPTTSGAFRQTKSGTSDAFVTKLNAAGSGLVYSTFIGGNGSEGGNDIALTSTGEAYITGTTSSTNFPTSASALYPSGRGGLDGFVAKLSASGSTLNYSTYLGASDSDYGEGIAFDSSGNIYVTGSTTSKNFPIVAAIQPTYGGDPYDGFLVKMSGL</sequence>
<dbReference type="PANTHER" id="PTHR35580">
    <property type="entry name" value="CELL SURFACE GLYCOPROTEIN (S-LAYER PROTEIN)-LIKE PROTEIN"/>
    <property type="match status" value="1"/>
</dbReference>
<dbReference type="SUPFAM" id="SSF101898">
    <property type="entry name" value="NHL repeat"/>
    <property type="match status" value="1"/>
</dbReference>
<proteinExistence type="predicted"/>
<dbReference type="RefSeq" id="WP_271924909.1">
    <property type="nucleotide sequence ID" value="NZ_JAQNDO010000001.1"/>
</dbReference>
<evidence type="ECO:0000313" key="2">
    <source>
        <dbReference type="EMBL" id="MDC0746531.1"/>
    </source>
</evidence>
<dbReference type="Proteomes" id="UP001221411">
    <property type="component" value="Unassembled WGS sequence"/>
</dbReference>
<protein>
    <submittedName>
        <fullName evidence="2">SBBP repeat-containing protein</fullName>
    </submittedName>
</protein>
<feature type="chain" id="PRO_5045840383" evidence="1">
    <location>
        <begin position="28"/>
        <end position="495"/>
    </location>
</feature>
<name>A0ABT5F0D2_9BACT</name>
<dbReference type="PROSITE" id="PS51257">
    <property type="entry name" value="PROKAR_LIPOPROTEIN"/>
    <property type="match status" value="1"/>
</dbReference>
<dbReference type="InterPro" id="IPR052918">
    <property type="entry name" value="Motility_Chemotaxis_Reg"/>
</dbReference>
<accession>A0ABT5F0D2</accession>
<feature type="signal peptide" evidence="1">
    <location>
        <begin position="1"/>
        <end position="27"/>
    </location>
</feature>